<dbReference type="EMBL" id="SGXA01000004">
    <property type="protein sequence ID" value="RZS66948.1"/>
    <property type="molecule type" value="Genomic_DNA"/>
</dbReference>
<evidence type="ECO:0000256" key="1">
    <source>
        <dbReference type="ARBA" id="ARBA00001933"/>
    </source>
</evidence>
<dbReference type="Proteomes" id="UP000293874">
    <property type="component" value="Unassembled WGS sequence"/>
</dbReference>
<protein>
    <submittedName>
        <fullName evidence="7">1-aminocyclopropane-1-carboxylate deaminase/D-cysteine desulfhydrase-like pyridoxal-dependent ACC family enzyme</fullName>
    </submittedName>
</protein>
<evidence type="ECO:0000313" key="7">
    <source>
        <dbReference type="EMBL" id="RZS66948.1"/>
    </source>
</evidence>
<evidence type="ECO:0000256" key="2">
    <source>
        <dbReference type="ARBA" id="ARBA00008639"/>
    </source>
</evidence>
<comment type="cofactor">
    <cofactor evidence="1">
        <name>pyridoxal 5'-phosphate</name>
        <dbReference type="ChEBI" id="CHEBI:597326"/>
    </cofactor>
</comment>
<dbReference type="GO" id="GO:0019148">
    <property type="term" value="F:D-cysteine desulfhydrase activity"/>
    <property type="evidence" value="ECO:0007669"/>
    <property type="project" value="TreeGrafter"/>
</dbReference>
<dbReference type="InterPro" id="IPR036052">
    <property type="entry name" value="TrpB-like_PALP_sf"/>
</dbReference>
<gene>
    <name evidence="7" type="ORF">EV199_5332</name>
</gene>
<comment type="caution">
    <text evidence="7">The sequence shown here is derived from an EMBL/GenBank/DDBJ whole genome shotgun (WGS) entry which is preliminary data.</text>
</comment>
<dbReference type="PANTHER" id="PTHR43780">
    <property type="entry name" value="1-AMINOCYCLOPROPANE-1-CARBOXYLATE DEAMINASE-RELATED"/>
    <property type="match status" value="1"/>
</dbReference>
<dbReference type="InterPro" id="IPR001926">
    <property type="entry name" value="TrpB-like_PALP"/>
</dbReference>
<dbReference type="Pfam" id="PF00291">
    <property type="entry name" value="PALP"/>
    <property type="match status" value="1"/>
</dbReference>
<feature type="modified residue" description="N6-(pyridoxal phosphate)lysine" evidence="5">
    <location>
        <position position="66"/>
    </location>
</feature>
<feature type="domain" description="Tryptophan synthase beta chain-like PALP" evidence="6">
    <location>
        <begin position="53"/>
        <end position="311"/>
    </location>
</feature>
<reference evidence="7 8" key="1">
    <citation type="submission" date="2019-02" db="EMBL/GenBank/DDBJ databases">
        <title>Genomic Encyclopedia of Type Strains, Phase IV (KMG-IV): sequencing the most valuable type-strain genomes for metagenomic binning, comparative biology and taxonomic classification.</title>
        <authorList>
            <person name="Goeker M."/>
        </authorList>
    </citation>
    <scope>NUCLEOTIDE SEQUENCE [LARGE SCALE GENOMIC DNA]</scope>
    <source>
        <strain evidence="7 8">DSM 18116</strain>
    </source>
</reference>
<keyword evidence="3 5" id="KW-0663">Pyridoxal phosphate</keyword>
<comment type="similarity">
    <text evidence="2">Belongs to the ACC deaminase/D-cysteine desulfhydrase family.</text>
</comment>
<evidence type="ECO:0000256" key="3">
    <source>
        <dbReference type="ARBA" id="ARBA00022898"/>
    </source>
</evidence>
<accession>A0A4Q7MI60</accession>
<dbReference type="PANTHER" id="PTHR43780:SF2">
    <property type="entry name" value="1-AMINOCYCLOPROPANE-1-CARBOXYLATE DEAMINASE-RELATED"/>
    <property type="match status" value="1"/>
</dbReference>
<dbReference type="SUPFAM" id="SSF53686">
    <property type="entry name" value="Tryptophan synthase beta subunit-like PLP-dependent enzymes"/>
    <property type="match status" value="1"/>
</dbReference>
<proteinExistence type="inferred from homology"/>
<dbReference type="Gene3D" id="3.40.50.1100">
    <property type="match status" value="2"/>
</dbReference>
<feature type="active site" description="Nucleophile" evidence="4">
    <location>
        <position position="93"/>
    </location>
</feature>
<evidence type="ECO:0000313" key="8">
    <source>
        <dbReference type="Proteomes" id="UP000293874"/>
    </source>
</evidence>
<keyword evidence="8" id="KW-1185">Reference proteome</keyword>
<organism evidence="7 8">
    <name type="scientific">Pseudobacter ginsenosidimutans</name>
    <dbReference type="NCBI Taxonomy" id="661488"/>
    <lineage>
        <taxon>Bacteria</taxon>
        <taxon>Pseudomonadati</taxon>
        <taxon>Bacteroidota</taxon>
        <taxon>Chitinophagia</taxon>
        <taxon>Chitinophagales</taxon>
        <taxon>Chitinophagaceae</taxon>
        <taxon>Pseudobacter</taxon>
    </lineage>
</organism>
<dbReference type="InterPro" id="IPR027278">
    <property type="entry name" value="ACCD_DCysDesulf"/>
</dbReference>
<dbReference type="PIRSF" id="PIRSF006278">
    <property type="entry name" value="ACCD_DCysDesulf"/>
    <property type="match status" value="1"/>
</dbReference>
<evidence type="ECO:0000256" key="5">
    <source>
        <dbReference type="PIRSR" id="PIRSR006278-2"/>
    </source>
</evidence>
<evidence type="ECO:0000259" key="6">
    <source>
        <dbReference type="Pfam" id="PF00291"/>
    </source>
</evidence>
<evidence type="ECO:0000256" key="4">
    <source>
        <dbReference type="PIRSR" id="PIRSR006278-1"/>
    </source>
</evidence>
<dbReference type="AlphaFoldDB" id="A0A4Q7MI60"/>
<name>A0A4Q7MI60_9BACT</name>
<sequence length="326" mass="35283">MFVCLFYKFTHENIKICDIRNLFRPSTYHQSIDLHKAIIQPLPLAAGITASILRLDLIHPVISGNKWFKLKYHLQAAMEAGSKGLLTFGGAWSNHLVATAAAAAELSLPAVGIVRGERPAQLSAALQDATDAGMLLHFVSRSAYADESVLHTAMQEQFPGYYLVPQGGQSEAGVCGAADIMQLVPDAAQYTHIACAAGTGTMMAGLVEASNPQQQVLGFSSLKLSNTDDNSLASFLEARTTKHNYQFIWQYHFGGYARKTTVLTGFMNNLFQQTAIPTDIVYTGKLLYGLNDLAAGNFFPANSRLLVIHSGGLQGNRSLPAGLLDY</sequence>